<reference evidence="2" key="1">
    <citation type="submission" date="2022-11" db="EMBL/GenBank/DDBJ databases">
        <title>Centuries of genome instability and evolution in soft-shell clam transmissible cancer (bioRxiv).</title>
        <authorList>
            <person name="Hart S.F.M."/>
            <person name="Yonemitsu M.A."/>
            <person name="Giersch R.M."/>
            <person name="Beal B.F."/>
            <person name="Arriagada G."/>
            <person name="Davis B.W."/>
            <person name="Ostrander E.A."/>
            <person name="Goff S.P."/>
            <person name="Metzger M.J."/>
        </authorList>
    </citation>
    <scope>NUCLEOTIDE SEQUENCE</scope>
    <source>
        <strain evidence="2">MELC-2E11</strain>
        <tissue evidence="2">Siphon/mantle</tissue>
    </source>
</reference>
<protein>
    <recommendedName>
        <fullName evidence="1">Integrase p58-like C-terminal domain-containing protein</fullName>
    </recommendedName>
</protein>
<dbReference type="EMBL" id="CP111013">
    <property type="protein sequence ID" value="WAQ95556.1"/>
    <property type="molecule type" value="Genomic_DNA"/>
</dbReference>
<sequence length="292" mass="33748">MEPGIQRIGLGLIEPSERFQVLGNGFVARSLVYAQEIVPVRLANFSKETQTYYPGTNVATISKVDRVEEKSTKLKYGDTLPEHMEDMYDRASEGMTDGNKLKIMDLLKKYSHIFSKDDHDLGRTEQCKDSDLTEVRNWVQDGKKPWLKNIGSASYQVKSLWNQFEMLEIHDKLLVRKWDDKSTGQILHQERLETAHNTVRQATGQAMKRQKQIRDKRNSYEHFDIGDKVLVYFPVRKPGTSSKFTSFWRGPYAILGKLSDVLYKVDCGRKKAEQVIHCDRIRKCKSQILLGE</sequence>
<dbReference type="Pfam" id="PF22938">
    <property type="entry name" value="Integrase_p58_C"/>
    <property type="match status" value="1"/>
</dbReference>
<organism evidence="2 3">
    <name type="scientific">Mya arenaria</name>
    <name type="common">Soft-shell clam</name>
    <dbReference type="NCBI Taxonomy" id="6604"/>
    <lineage>
        <taxon>Eukaryota</taxon>
        <taxon>Metazoa</taxon>
        <taxon>Spiralia</taxon>
        <taxon>Lophotrochozoa</taxon>
        <taxon>Mollusca</taxon>
        <taxon>Bivalvia</taxon>
        <taxon>Autobranchia</taxon>
        <taxon>Heteroconchia</taxon>
        <taxon>Euheterodonta</taxon>
        <taxon>Imparidentia</taxon>
        <taxon>Neoheterodontei</taxon>
        <taxon>Myida</taxon>
        <taxon>Myoidea</taxon>
        <taxon>Myidae</taxon>
        <taxon>Mya</taxon>
    </lineage>
</organism>
<accession>A0ABY7DG08</accession>
<keyword evidence="3" id="KW-1185">Reference proteome</keyword>
<dbReference type="Proteomes" id="UP001164746">
    <property type="component" value="Chromosome 2"/>
</dbReference>
<proteinExistence type="predicted"/>
<dbReference type="InterPro" id="IPR054465">
    <property type="entry name" value="Integrase_p58-like_C"/>
</dbReference>
<evidence type="ECO:0000313" key="2">
    <source>
        <dbReference type="EMBL" id="WAQ95556.1"/>
    </source>
</evidence>
<feature type="domain" description="Integrase p58-like C-terminal" evidence="1">
    <location>
        <begin position="250"/>
        <end position="282"/>
    </location>
</feature>
<evidence type="ECO:0000313" key="3">
    <source>
        <dbReference type="Proteomes" id="UP001164746"/>
    </source>
</evidence>
<evidence type="ECO:0000259" key="1">
    <source>
        <dbReference type="Pfam" id="PF22938"/>
    </source>
</evidence>
<name>A0ABY7DG08_MYAAR</name>
<feature type="non-terminal residue" evidence="2">
    <location>
        <position position="1"/>
    </location>
</feature>
<gene>
    <name evidence="2" type="ORF">MAR_028246</name>
</gene>